<evidence type="ECO:0000256" key="3">
    <source>
        <dbReference type="ARBA" id="ARBA00022989"/>
    </source>
</evidence>
<dbReference type="PIRSF" id="PIRSF006648">
    <property type="entry name" value="DrrB"/>
    <property type="match status" value="1"/>
</dbReference>
<comment type="subcellular location">
    <subcellularLocation>
        <location evidence="5">Cell membrane</location>
        <topology evidence="5">Multi-pass membrane protein</topology>
    </subcellularLocation>
    <subcellularLocation>
        <location evidence="1">Membrane</location>
        <topology evidence="1">Multi-pass membrane protein</topology>
    </subcellularLocation>
</comment>
<dbReference type="InterPro" id="IPR013525">
    <property type="entry name" value="ABC2_TM"/>
</dbReference>
<organism evidence="7 8">
    <name type="scientific">Candidatus Gottesmanbacteria bacterium RIFCSPHIGHO2_01_FULL_39_10</name>
    <dbReference type="NCBI Taxonomy" id="1798375"/>
    <lineage>
        <taxon>Bacteria</taxon>
        <taxon>Candidatus Gottesmaniibacteriota</taxon>
    </lineage>
</organism>
<proteinExistence type="inferred from homology"/>
<dbReference type="EMBL" id="MFJE01000044">
    <property type="protein sequence ID" value="OGG13635.1"/>
    <property type="molecule type" value="Genomic_DNA"/>
</dbReference>
<comment type="similarity">
    <text evidence="5">Belongs to the ABC-2 integral membrane protein family.</text>
</comment>
<name>A0A1F5ZMT1_9BACT</name>
<keyword evidence="3 5" id="KW-1133">Transmembrane helix</keyword>
<dbReference type="InterPro" id="IPR000412">
    <property type="entry name" value="ABC_2_transport"/>
</dbReference>
<feature type="transmembrane region" description="Helical" evidence="5">
    <location>
        <begin position="54"/>
        <end position="70"/>
    </location>
</feature>
<keyword evidence="5" id="KW-1003">Cell membrane</keyword>
<feature type="transmembrane region" description="Helical" evidence="5">
    <location>
        <begin position="227"/>
        <end position="246"/>
    </location>
</feature>
<dbReference type="InterPro" id="IPR047817">
    <property type="entry name" value="ABC2_TM_bact-type"/>
</dbReference>
<sequence length="263" mass="30390">MNKKFERIIGVIVRHLYVWPKNLGRFTDSFFWPVINLFVWGYVGLYFNGQIGGVNYVSAFLTGYLLWMFLQRSQEEISIGLLEDLWNRNFINIFATPITIWEYLIGLMITGIFKLTLAFGLLSVVAFIFFKFNIYTLGIYLLPFILSLLLTGWWLGLIINGTIIRLGYDAEALGWTVVFILMPFSGVYYPLSILPSWMQSISSILPSSYVFEGMRNLVLNGFFDLKAFAISMILNAVYIALALFFYKKMFDVAKEKGYLVKLF</sequence>
<dbReference type="Proteomes" id="UP000177383">
    <property type="component" value="Unassembled WGS sequence"/>
</dbReference>
<dbReference type="Pfam" id="PF01061">
    <property type="entry name" value="ABC2_membrane"/>
    <property type="match status" value="1"/>
</dbReference>
<feature type="transmembrane region" description="Helical" evidence="5">
    <location>
        <begin position="140"/>
        <end position="160"/>
    </location>
</feature>
<keyword evidence="5" id="KW-0813">Transport</keyword>
<dbReference type="GO" id="GO:0140359">
    <property type="term" value="F:ABC-type transporter activity"/>
    <property type="evidence" value="ECO:0007669"/>
    <property type="project" value="InterPro"/>
</dbReference>
<evidence type="ECO:0000256" key="5">
    <source>
        <dbReference type="RuleBase" id="RU361157"/>
    </source>
</evidence>
<feature type="transmembrane region" description="Helical" evidence="5">
    <location>
        <begin position="30"/>
        <end position="47"/>
    </location>
</feature>
<protein>
    <recommendedName>
        <fullName evidence="5">Transport permease protein</fullName>
    </recommendedName>
</protein>
<dbReference type="STRING" id="1798375.A2773_06190"/>
<dbReference type="AlphaFoldDB" id="A0A1F5ZMT1"/>
<dbReference type="PRINTS" id="PR00164">
    <property type="entry name" value="ABC2TRNSPORT"/>
</dbReference>
<feature type="transmembrane region" description="Helical" evidence="5">
    <location>
        <begin position="172"/>
        <end position="191"/>
    </location>
</feature>
<evidence type="ECO:0000256" key="1">
    <source>
        <dbReference type="ARBA" id="ARBA00004141"/>
    </source>
</evidence>
<accession>A0A1F5ZMT1</accession>
<keyword evidence="2 5" id="KW-0812">Transmembrane</keyword>
<keyword evidence="4 5" id="KW-0472">Membrane</keyword>
<dbReference type="PANTHER" id="PTHR43229">
    <property type="entry name" value="NODULATION PROTEIN J"/>
    <property type="match status" value="1"/>
</dbReference>
<evidence type="ECO:0000313" key="8">
    <source>
        <dbReference type="Proteomes" id="UP000177383"/>
    </source>
</evidence>
<dbReference type="InterPro" id="IPR051784">
    <property type="entry name" value="Nod_factor_ABC_transporter"/>
</dbReference>
<comment type="caution">
    <text evidence="7">The sequence shown here is derived from an EMBL/GenBank/DDBJ whole genome shotgun (WGS) entry which is preliminary data.</text>
</comment>
<evidence type="ECO:0000256" key="4">
    <source>
        <dbReference type="ARBA" id="ARBA00023136"/>
    </source>
</evidence>
<evidence type="ECO:0000259" key="6">
    <source>
        <dbReference type="PROSITE" id="PS51012"/>
    </source>
</evidence>
<reference evidence="7 8" key="1">
    <citation type="journal article" date="2016" name="Nat. Commun.">
        <title>Thousands of microbial genomes shed light on interconnected biogeochemical processes in an aquifer system.</title>
        <authorList>
            <person name="Anantharaman K."/>
            <person name="Brown C.T."/>
            <person name="Hug L.A."/>
            <person name="Sharon I."/>
            <person name="Castelle C.J."/>
            <person name="Probst A.J."/>
            <person name="Thomas B.C."/>
            <person name="Singh A."/>
            <person name="Wilkins M.J."/>
            <person name="Karaoz U."/>
            <person name="Brodie E.L."/>
            <person name="Williams K.H."/>
            <person name="Hubbard S.S."/>
            <person name="Banfield J.F."/>
        </authorList>
    </citation>
    <scope>NUCLEOTIDE SEQUENCE [LARGE SCALE GENOMIC DNA]</scope>
</reference>
<comment type="caution">
    <text evidence="5">Lacks conserved residue(s) required for the propagation of feature annotation.</text>
</comment>
<evidence type="ECO:0000256" key="2">
    <source>
        <dbReference type="ARBA" id="ARBA00022692"/>
    </source>
</evidence>
<dbReference type="GO" id="GO:0043190">
    <property type="term" value="C:ATP-binding cassette (ABC) transporter complex"/>
    <property type="evidence" value="ECO:0007669"/>
    <property type="project" value="InterPro"/>
</dbReference>
<feature type="domain" description="ABC transmembrane type-2" evidence="6">
    <location>
        <begin position="24"/>
        <end position="249"/>
    </location>
</feature>
<gene>
    <name evidence="7" type="ORF">A2773_06190</name>
</gene>
<dbReference type="PANTHER" id="PTHR43229:SF6">
    <property type="entry name" value="ABC-TYPE MULTIDRUG TRANSPORT SYSTEM, PERMEASE COMPONENT"/>
    <property type="match status" value="1"/>
</dbReference>
<evidence type="ECO:0000313" key="7">
    <source>
        <dbReference type="EMBL" id="OGG13635.1"/>
    </source>
</evidence>
<dbReference type="PROSITE" id="PS51012">
    <property type="entry name" value="ABC_TM2"/>
    <property type="match status" value="1"/>
</dbReference>